<evidence type="ECO:0000256" key="1">
    <source>
        <dbReference type="ARBA" id="ARBA00001931"/>
    </source>
</evidence>
<dbReference type="GO" id="GO:0048038">
    <property type="term" value="F:quinone binding"/>
    <property type="evidence" value="ECO:0007669"/>
    <property type="project" value="InterPro"/>
</dbReference>
<feature type="domain" description="Pyrrolo-quinoline quinone repeat" evidence="5">
    <location>
        <begin position="33"/>
        <end position="75"/>
    </location>
</feature>
<reference evidence="6 7" key="1">
    <citation type="submission" date="2016-10" db="EMBL/GenBank/DDBJ databases">
        <authorList>
            <person name="de Groot N.N."/>
        </authorList>
    </citation>
    <scope>NUCLEOTIDE SEQUENCE [LARGE SCALE GENOMIC DNA]</scope>
    <source>
        <strain evidence="6 7">DSM 22489</strain>
    </source>
</reference>
<protein>
    <submittedName>
        <fullName evidence="6">Quinoprotein glucose dehydrogenase</fullName>
    </submittedName>
</protein>
<feature type="region of interest" description="Disordered" evidence="4">
    <location>
        <begin position="75"/>
        <end position="120"/>
    </location>
</feature>
<sequence length="681" mass="72754">MSKLELRRFAGVAGFVGCVLAVMPTVMSAQTDWPTFGHDKGGDRYSPLTQITPQNVDQLKVAWTYHMKPANAPEFMPANQFGGPPPGGRRPGAAAPGAAQGQKPAVAGAPDNATAQARAEGVRPAPRASRFLASEVTPIVVGGLMYVSTPYSRVVALEPASGKEVWSYATPQGSGIPSLRGVEYWAGDAGHAAEILFGTREGLLIALDAKTGKPVASFGKDGVVDMRTPEVMQGFTRGMGMTSPPIVFKNLVITGSAVPESPSQGPAGDVRAWDVVTGKLVWTFHGTAQPGEVGHETWHGDDWVKRTGDNVWGFMTVDAARGIVYMPFGTPAYDRFGADRPGNGLFGTSLVAADANTGKLLWYFQVVHHDEWDYDLEAPPVLMDIRKGGKTIPAVAIVSKSSFVFFLDRVTGKPIYPVEERKVPASDVPGEQMSPTQPYPVVTPPVSKTDFTMADIATVTPEHEAFCQALVKNNNLQMGPVFTPLPKEKTLISFPSAIGGVNWGGASYDPKLGLMFVNSQNLAQLEGLYPDDGGPYPYRMCGSVTGRFWDEPKRLPCQEPPWGQIYAVNVNTGKIAWTTTLGVTDSLPEGKQKTGRPNIGGTIVTAGGLIFIGATDDQRFRAFDAKTGKELWAYKLAAAAHAVPATYESEGKQYVVIASAGGTFLNDPITDDSITAFALTK</sequence>
<dbReference type="CDD" id="cd10280">
    <property type="entry name" value="PQQ_mGDH"/>
    <property type="match status" value="1"/>
</dbReference>
<keyword evidence="3" id="KW-0560">Oxidoreductase</keyword>
<accession>A0A1H6C3J8</accession>
<comment type="similarity">
    <text evidence="2">Belongs to the bacterial PQQ dehydrogenase family.</text>
</comment>
<dbReference type="EMBL" id="FNVA01000008">
    <property type="protein sequence ID" value="SEG67539.1"/>
    <property type="molecule type" value="Genomic_DNA"/>
</dbReference>
<evidence type="ECO:0000256" key="3">
    <source>
        <dbReference type="ARBA" id="ARBA00023002"/>
    </source>
</evidence>
<dbReference type="PANTHER" id="PTHR32303">
    <property type="entry name" value="QUINOPROTEIN ALCOHOL DEHYDROGENASE (CYTOCHROME C)"/>
    <property type="match status" value="1"/>
</dbReference>
<dbReference type="GO" id="GO:0016614">
    <property type="term" value="F:oxidoreductase activity, acting on CH-OH group of donors"/>
    <property type="evidence" value="ECO:0007669"/>
    <property type="project" value="InterPro"/>
</dbReference>
<evidence type="ECO:0000259" key="5">
    <source>
        <dbReference type="Pfam" id="PF01011"/>
    </source>
</evidence>
<evidence type="ECO:0000256" key="4">
    <source>
        <dbReference type="SAM" id="MobiDB-lite"/>
    </source>
</evidence>
<evidence type="ECO:0000256" key="2">
    <source>
        <dbReference type="ARBA" id="ARBA00008156"/>
    </source>
</evidence>
<dbReference type="SUPFAM" id="SSF50998">
    <property type="entry name" value="Quinoprotein alcohol dehydrogenase-like"/>
    <property type="match status" value="1"/>
</dbReference>
<dbReference type="RefSeq" id="WP_200821606.1">
    <property type="nucleotide sequence ID" value="NZ_FNVA01000008.1"/>
</dbReference>
<dbReference type="AlphaFoldDB" id="A0A1H6C3J8"/>
<dbReference type="PANTHER" id="PTHR32303:SF4">
    <property type="entry name" value="QUINOPROTEIN GLUCOSE DEHYDROGENASE"/>
    <property type="match status" value="1"/>
</dbReference>
<dbReference type="Pfam" id="PF01011">
    <property type="entry name" value="PQQ"/>
    <property type="match status" value="2"/>
</dbReference>
<dbReference type="InterPro" id="IPR011047">
    <property type="entry name" value="Quinoprotein_ADH-like_sf"/>
</dbReference>
<dbReference type="Proteomes" id="UP000236728">
    <property type="component" value="Unassembled WGS sequence"/>
</dbReference>
<dbReference type="InterPro" id="IPR018391">
    <property type="entry name" value="PQQ_b-propeller_rpt"/>
</dbReference>
<dbReference type="InterPro" id="IPR017511">
    <property type="entry name" value="PQQ_mDH"/>
</dbReference>
<dbReference type="Gene3D" id="2.140.10.10">
    <property type="entry name" value="Quinoprotein alcohol dehydrogenase-like superfamily"/>
    <property type="match status" value="3"/>
</dbReference>
<keyword evidence="7" id="KW-1185">Reference proteome</keyword>
<feature type="compositionally biased region" description="Low complexity" evidence="4">
    <location>
        <begin position="91"/>
        <end position="110"/>
    </location>
</feature>
<evidence type="ECO:0000313" key="7">
    <source>
        <dbReference type="Proteomes" id="UP000236728"/>
    </source>
</evidence>
<gene>
    <name evidence="6" type="ORF">SAMN05421819_4235</name>
</gene>
<feature type="domain" description="Pyrrolo-quinoline quinone repeat" evidence="5">
    <location>
        <begin position="126"/>
        <end position="655"/>
    </location>
</feature>
<evidence type="ECO:0000313" key="6">
    <source>
        <dbReference type="EMBL" id="SEG67539.1"/>
    </source>
</evidence>
<proteinExistence type="inferred from homology"/>
<comment type="cofactor">
    <cofactor evidence="1">
        <name>pyrroloquinoline quinone</name>
        <dbReference type="ChEBI" id="CHEBI:58442"/>
    </cofactor>
</comment>
<name>A0A1H6C3J8_9BACT</name>
<dbReference type="InterPro" id="IPR002372">
    <property type="entry name" value="PQQ_rpt_dom"/>
</dbReference>
<dbReference type="GO" id="GO:0016020">
    <property type="term" value="C:membrane"/>
    <property type="evidence" value="ECO:0007669"/>
    <property type="project" value="InterPro"/>
</dbReference>
<organism evidence="6 7">
    <name type="scientific">Bryocella elongata</name>
    <dbReference type="NCBI Taxonomy" id="863522"/>
    <lineage>
        <taxon>Bacteria</taxon>
        <taxon>Pseudomonadati</taxon>
        <taxon>Acidobacteriota</taxon>
        <taxon>Terriglobia</taxon>
        <taxon>Terriglobales</taxon>
        <taxon>Acidobacteriaceae</taxon>
        <taxon>Bryocella</taxon>
    </lineage>
</organism>
<dbReference type="SMART" id="SM00564">
    <property type="entry name" value="PQQ"/>
    <property type="match status" value="6"/>
</dbReference>